<keyword evidence="3 6" id="KW-1133">Transmembrane helix</keyword>
<evidence type="ECO:0000256" key="3">
    <source>
        <dbReference type="ARBA" id="ARBA00022989"/>
    </source>
</evidence>
<sequence length="158" mass="18044">MIAFTVITELGRQRLATRGNKTNQMMFMLISVGLSLPTITAFSYFLRLQNYVVQLDIVLNTIAISFTAFETLIALIWIISGYARNLNCDYKFEFSTPSFGTMSNGRQSATNFMSRIQEIRSRREEGTQNAGHKHNLEETKEDVSYQGFGEETKEESKE</sequence>
<dbReference type="GO" id="GO:1905515">
    <property type="term" value="P:non-motile cilium assembly"/>
    <property type="evidence" value="ECO:0007669"/>
    <property type="project" value="TreeGrafter"/>
</dbReference>
<evidence type="ECO:0000256" key="1">
    <source>
        <dbReference type="ARBA" id="ARBA00004141"/>
    </source>
</evidence>
<feature type="region of interest" description="Disordered" evidence="5">
    <location>
        <begin position="122"/>
        <end position="158"/>
    </location>
</feature>
<keyword evidence="4 6" id="KW-0472">Membrane</keyword>
<feature type="transmembrane region" description="Helical" evidence="6">
    <location>
        <begin position="25"/>
        <end position="45"/>
    </location>
</feature>
<dbReference type="PANTHER" id="PTHR13531">
    <property type="entry name" value="GEO07735P1-RELATED-RELATED"/>
    <property type="match status" value="1"/>
</dbReference>
<dbReference type="Pfam" id="PF09799">
    <property type="entry name" value="Transmemb_17"/>
    <property type="match status" value="1"/>
</dbReference>
<dbReference type="EMBL" id="BLLK01000047">
    <property type="protein sequence ID" value="GFH54711.1"/>
    <property type="molecule type" value="Genomic_DNA"/>
</dbReference>
<gene>
    <name evidence="7" type="ORF">CTEN210_11187</name>
</gene>
<dbReference type="GO" id="GO:0035869">
    <property type="term" value="C:ciliary transition zone"/>
    <property type="evidence" value="ECO:0007669"/>
    <property type="project" value="TreeGrafter"/>
</dbReference>
<comment type="subcellular location">
    <subcellularLocation>
        <location evidence="1">Membrane</location>
        <topology evidence="1">Multi-pass membrane protein</topology>
    </subcellularLocation>
</comment>
<evidence type="ECO:0000256" key="5">
    <source>
        <dbReference type="SAM" id="MobiDB-lite"/>
    </source>
</evidence>
<feature type="transmembrane region" description="Helical" evidence="6">
    <location>
        <begin position="57"/>
        <end position="79"/>
    </location>
</feature>
<keyword evidence="8" id="KW-1185">Reference proteome</keyword>
<evidence type="ECO:0000313" key="8">
    <source>
        <dbReference type="Proteomes" id="UP001054902"/>
    </source>
</evidence>
<evidence type="ECO:0000256" key="6">
    <source>
        <dbReference type="SAM" id="Phobius"/>
    </source>
</evidence>
<dbReference type="AlphaFoldDB" id="A0AAD3D0V1"/>
<comment type="caution">
    <text evidence="7">The sequence shown here is derived from an EMBL/GenBank/DDBJ whole genome shotgun (WGS) entry which is preliminary data.</text>
</comment>
<accession>A0AAD3D0V1</accession>
<evidence type="ECO:0000313" key="7">
    <source>
        <dbReference type="EMBL" id="GFH54711.1"/>
    </source>
</evidence>
<dbReference type="InterPro" id="IPR019184">
    <property type="entry name" value="Uncharacterised_TM-17"/>
</dbReference>
<dbReference type="GO" id="GO:0016020">
    <property type="term" value="C:membrane"/>
    <property type="evidence" value="ECO:0007669"/>
    <property type="project" value="UniProtKB-SubCell"/>
</dbReference>
<evidence type="ECO:0000256" key="4">
    <source>
        <dbReference type="ARBA" id="ARBA00023136"/>
    </source>
</evidence>
<name>A0AAD3D0V1_9STRA</name>
<keyword evidence="2 6" id="KW-0812">Transmembrane</keyword>
<proteinExistence type="predicted"/>
<feature type="compositionally biased region" description="Basic and acidic residues" evidence="5">
    <location>
        <begin position="134"/>
        <end position="143"/>
    </location>
</feature>
<evidence type="ECO:0008006" key="9">
    <source>
        <dbReference type="Google" id="ProtNLM"/>
    </source>
</evidence>
<evidence type="ECO:0000256" key="2">
    <source>
        <dbReference type="ARBA" id="ARBA00022692"/>
    </source>
</evidence>
<organism evidence="7 8">
    <name type="scientific">Chaetoceros tenuissimus</name>
    <dbReference type="NCBI Taxonomy" id="426638"/>
    <lineage>
        <taxon>Eukaryota</taxon>
        <taxon>Sar</taxon>
        <taxon>Stramenopiles</taxon>
        <taxon>Ochrophyta</taxon>
        <taxon>Bacillariophyta</taxon>
        <taxon>Coscinodiscophyceae</taxon>
        <taxon>Chaetocerotophycidae</taxon>
        <taxon>Chaetocerotales</taxon>
        <taxon>Chaetocerotaceae</taxon>
        <taxon>Chaetoceros</taxon>
    </lineage>
</organism>
<protein>
    <recommendedName>
        <fullName evidence="9">Transmembrane protein</fullName>
    </recommendedName>
</protein>
<dbReference type="Proteomes" id="UP001054902">
    <property type="component" value="Unassembled WGS sequence"/>
</dbReference>
<reference evidence="7 8" key="1">
    <citation type="journal article" date="2021" name="Sci. Rep.">
        <title>The genome of the diatom Chaetoceros tenuissimus carries an ancient integrated fragment of an extant virus.</title>
        <authorList>
            <person name="Hongo Y."/>
            <person name="Kimura K."/>
            <person name="Takaki Y."/>
            <person name="Yoshida Y."/>
            <person name="Baba S."/>
            <person name="Kobayashi G."/>
            <person name="Nagasaki K."/>
            <person name="Hano T."/>
            <person name="Tomaru Y."/>
        </authorList>
    </citation>
    <scope>NUCLEOTIDE SEQUENCE [LARGE SCALE GENOMIC DNA]</scope>
    <source>
        <strain evidence="7 8">NIES-3715</strain>
    </source>
</reference>
<dbReference type="PANTHER" id="PTHR13531:SF0">
    <property type="entry name" value="GEO07735P1-RELATED"/>
    <property type="match status" value="1"/>
</dbReference>